<reference evidence="1" key="2">
    <citation type="submission" date="2023-01" db="EMBL/GenBank/DDBJ databases">
        <authorList>
            <person name="Petersen C."/>
        </authorList>
    </citation>
    <scope>NUCLEOTIDE SEQUENCE</scope>
    <source>
        <strain evidence="1">IBT 17514</strain>
    </source>
</reference>
<reference evidence="1" key="1">
    <citation type="journal article" date="2023" name="IMA Fungus">
        <title>Comparative genomic study of the Penicillium genus elucidates a diverse pangenome and 15 lateral gene transfer events.</title>
        <authorList>
            <person name="Petersen C."/>
            <person name="Sorensen T."/>
            <person name="Nielsen M.R."/>
            <person name="Sondergaard T.E."/>
            <person name="Sorensen J.L."/>
            <person name="Fitzpatrick D.A."/>
            <person name="Frisvad J.C."/>
            <person name="Nielsen K.L."/>
        </authorList>
    </citation>
    <scope>NUCLEOTIDE SEQUENCE</scope>
    <source>
        <strain evidence="1">IBT 17514</strain>
    </source>
</reference>
<protein>
    <submittedName>
        <fullName evidence="1">Uncharacterized protein</fullName>
    </submittedName>
</protein>
<organism evidence="1 2">
    <name type="scientific">Penicillium malachiteum</name>
    <dbReference type="NCBI Taxonomy" id="1324776"/>
    <lineage>
        <taxon>Eukaryota</taxon>
        <taxon>Fungi</taxon>
        <taxon>Dikarya</taxon>
        <taxon>Ascomycota</taxon>
        <taxon>Pezizomycotina</taxon>
        <taxon>Eurotiomycetes</taxon>
        <taxon>Eurotiomycetidae</taxon>
        <taxon>Eurotiales</taxon>
        <taxon>Aspergillaceae</taxon>
        <taxon>Penicillium</taxon>
    </lineage>
</organism>
<dbReference type="AlphaFoldDB" id="A0AAD6MV76"/>
<gene>
    <name evidence="1" type="ORF">N7493_007024</name>
</gene>
<comment type="caution">
    <text evidence="1">The sequence shown here is derived from an EMBL/GenBank/DDBJ whole genome shotgun (WGS) entry which is preliminary data.</text>
</comment>
<name>A0AAD6MV76_9EURO</name>
<proteinExistence type="predicted"/>
<evidence type="ECO:0000313" key="1">
    <source>
        <dbReference type="EMBL" id="KAJ5720146.1"/>
    </source>
</evidence>
<accession>A0AAD6MV76</accession>
<dbReference type="Proteomes" id="UP001215712">
    <property type="component" value="Unassembled WGS sequence"/>
</dbReference>
<dbReference type="CDD" id="cd12148">
    <property type="entry name" value="fungal_TF_MHR"/>
    <property type="match status" value="1"/>
</dbReference>
<keyword evidence="2" id="KW-1185">Reference proteome</keyword>
<evidence type="ECO:0000313" key="2">
    <source>
        <dbReference type="Proteomes" id="UP001215712"/>
    </source>
</evidence>
<sequence length="132" mass="15286">MSKIASAMYRFQSTNSYMAGDRETTMQLVRNADNNLADVIAHLPSHLQPTEIEEEESNVSTQHAYQPLSVVLFYYRMFFTRVQRRHQNCPYSMKRRATLVCLDSAHAIVKAYTDPEQSDYSIPVWYVLDVVS</sequence>
<dbReference type="EMBL" id="JAQJAN010000009">
    <property type="protein sequence ID" value="KAJ5720146.1"/>
    <property type="molecule type" value="Genomic_DNA"/>
</dbReference>